<protein>
    <submittedName>
        <fullName evidence="1">Uncharacterized protein</fullName>
    </submittedName>
</protein>
<evidence type="ECO:0000313" key="2">
    <source>
        <dbReference type="Proteomes" id="UP000229030"/>
    </source>
</evidence>
<feature type="non-terminal residue" evidence="1">
    <location>
        <position position="1"/>
    </location>
</feature>
<evidence type="ECO:0000313" key="1">
    <source>
        <dbReference type="EMBL" id="PIV47256.1"/>
    </source>
</evidence>
<name>A0A2M7DEG3_9BACT</name>
<proteinExistence type="predicted"/>
<dbReference type="EMBL" id="PETV01000029">
    <property type="protein sequence ID" value="PIV47256.1"/>
    <property type="molecule type" value="Genomic_DNA"/>
</dbReference>
<accession>A0A2M7DEG3</accession>
<sequence length="579" mass="68725">FVMSQTPNFDRAINEILAEIKPHQKTCPQCGSVFDIFQEDIEFYKMFKVPPPTLCPACRLQRRMGYRNNLWPIFYKKTCSAPGHHEKVISSHAEDDPIKIYDYNFWHSDAWEPMDFGRNYNFTENFFSQFKDFAWYIPHVSLYKDPKGVNSDYVLSGLQPKNCYYSTVPYRSEDVYYSVLTLYCRDCVDCLQLDNCEQCYDSIHLYRCHSCFFCYDCSEYLNSYFLFNCRNCQHCFGCDNLRNKKYYFFNQPLSKEDYETKLKAINLGKRTVLREYQNKFGEILSLAIHRDNSNLKVINSIGNDLRECRDCFWCFEIWGGCENMRYCQSTEKSNNAMDFFGGSFDSFIYESSGISYCNNMKFCVQCRYSSSLEYCVECKQCDFCFGCFGLNNKKYYIFNKPYSESDYWALIDKIKSQMLQTGEYGQFFPLTDSWVSYNNSSAFVDFPLAEQEARQRGWHWQNEVESELDLSKFSALQAKDIPDDIADVADDILDKVLICEQTNKPFRLTKHELDFYRQHKLPLPAVHPLQRIKNRFVFRHPYKLWKDVCFNCKKEMHSGWDPAKKYKVYCETCYLKEVV</sequence>
<reference evidence="2" key="1">
    <citation type="submission" date="2017-09" db="EMBL/GenBank/DDBJ databases">
        <title>Depth-based differentiation of microbial function through sediment-hosted aquifers and enrichment of novel symbionts in the deep terrestrial subsurface.</title>
        <authorList>
            <person name="Probst A.J."/>
            <person name="Ladd B."/>
            <person name="Jarett J.K."/>
            <person name="Geller-Mcgrath D.E."/>
            <person name="Sieber C.M.K."/>
            <person name="Emerson J.B."/>
            <person name="Anantharaman K."/>
            <person name="Thomas B.C."/>
            <person name="Malmstrom R."/>
            <person name="Stieglmeier M."/>
            <person name="Klingl A."/>
            <person name="Woyke T."/>
            <person name="Ryan C.M."/>
            <person name="Banfield J.F."/>
        </authorList>
    </citation>
    <scope>NUCLEOTIDE SEQUENCE [LARGE SCALE GENOMIC DNA]</scope>
</reference>
<gene>
    <name evidence="1" type="ORF">COS21_00920</name>
</gene>
<dbReference type="Proteomes" id="UP000229030">
    <property type="component" value="Unassembled WGS sequence"/>
</dbReference>
<organism evidence="1 2">
    <name type="scientific">bacterium (Candidatus Gribaldobacteria) CG02_land_8_20_14_3_00_41_15</name>
    <dbReference type="NCBI Taxonomy" id="2014270"/>
    <lineage>
        <taxon>Bacteria</taxon>
        <taxon>Candidatus Gribaldobacteria</taxon>
    </lineage>
</organism>
<dbReference type="AlphaFoldDB" id="A0A2M7DEG3"/>
<comment type="caution">
    <text evidence="1">The sequence shown here is derived from an EMBL/GenBank/DDBJ whole genome shotgun (WGS) entry which is preliminary data.</text>
</comment>